<evidence type="ECO:0000256" key="3">
    <source>
        <dbReference type="ARBA" id="ARBA00022729"/>
    </source>
</evidence>
<dbReference type="Gene3D" id="2.160.20.10">
    <property type="entry name" value="Single-stranded right-handed beta-helix, Pectin lyase-like"/>
    <property type="match status" value="1"/>
</dbReference>
<protein>
    <recommendedName>
        <fullName evidence="5">PKD domain-containing protein</fullName>
    </recommendedName>
</protein>
<keyword evidence="3 4" id="KW-0732">Signal</keyword>
<gene>
    <name evidence="6" type="ORF">IW245_005211</name>
</gene>
<dbReference type="PANTHER" id="PTHR40088:SF2">
    <property type="entry name" value="SECRETED SUGAR HYDROLASE"/>
    <property type="match status" value="1"/>
</dbReference>
<evidence type="ECO:0000313" key="6">
    <source>
        <dbReference type="EMBL" id="MBG6139017.1"/>
    </source>
</evidence>
<dbReference type="InterPro" id="IPR022409">
    <property type="entry name" value="PKD/Chitinase_dom"/>
</dbReference>
<dbReference type="InterPro" id="IPR011050">
    <property type="entry name" value="Pectin_lyase_fold/virulence"/>
</dbReference>
<reference evidence="6" key="1">
    <citation type="submission" date="2020-11" db="EMBL/GenBank/DDBJ databases">
        <title>Sequencing the genomes of 1000 actinobacteria strains.</title>
        <authorList>
            <person name="Klenk H.-P."/>
        </authorList>
    </citation>
    <scope>NUCLEOTIDE SEQUENCE</scope>
    <source>
        <strain evidence="6">DSM 45356</strain>
    </source>
</reference>
<keyword evidence="2" id="KW-0964">Secreted</keyword>
<comment type="caution">
    <text evidence="6">The sequence shown here is derived from an EMBL/GenBank/DDBJ whole genome shotgun (WGS) entry which is preliminary data.</text>
</comment>
<dbReference type="AlphaFoldDB" id="A0A8J7KRY4"/>
<proteinExistence type="predicted"/>
<dbReference type="Pfam" id="PF13229">
    <property type="entry name" value="Beta_helix"/>
    <property type="match status" value="1"/>
</dbReference>
<dbReference type="EMBL" id="JADOUF010000001">
    <property type="protein sequence ID" value="MBG6139017.1"/>
    <property type="molecule type" value="Genomic_DNA"/>
</dbReference>
<dbReference type="SMART" id="SM00710">
    <property type="entry name" value="PbH1"/>
    <property type="match status" value="5"/>
</dbReference>
<evidence type="ECO:0000313" key="7">
    <source>
        <dbReference type="Proteomes" id="UP000622552"/>
    </source>
</evidence>
<dbReference type="SUPFAM" id="SSF49299">
    <property type="entry name" value="PKD domain"/>
    <property type="match status" value="1"/>
</dbReference>
<name>A0A8J7KRY4_9ACTN</name>
<dbReference type="SMART" id="SM00089">
    <property type="entry name" value="PKD"/>
    <property type="match status" value="1"/>
</dbReference>
<dbReference type="InterPro" id="IPR052052">
    <property type="entry name" value="Polysaccharide_Lyase_9"/>
</dbReference>
<comment type="subcellular location">
    <subcellularLocation>
        <location evidence="1">Secreted</location>
    </subcellularLocation>
</comment>
<evidence type="ECO:0000256" key="1">
    <source>
        <dbReference type="ARBA" id="ARBA00004613"/>
    </source>
</evidence>
<dbReference type="PROSITE" id="PS50093">
    <property type="entry name" value="PKD"/>
    <property type="match status" value="1"/>
</dbReference>
<dbReference type="GO" id="GO:0005975">
    <property type="term" value="P:carbohydrate metabolic process"/>
    <property type="evidence" value="ECO:0007669"/>
    <property type="project" value="UniProtKB-ARBA"/>
</dbReference>
<dbReference type="CDD" id="cd00146">
    <property type="entry name" value="PKD"/>
    <property type="match status" value="1"/>
</dbReference>
<evidence type="ECO:0000256" key="4">
    <source>
        <dbReference type="SAM" id="SignalP"/>
    </source>
</evidence>
<dbReference type="InterPro" id="IPR039448">
    <property type="entry name" value="Beta_helix"/>
</dbReference>
<dbReference type="SUPFAM" id="SSF51126">
    <property type="entry name" value="Pectin lyase-like"/>
    <property type="match status" value="1"/>
</dbReference>
<dbReference type="GO" id="GO:0016837">
    <property type="term" value="F:carbon-oxygen lyase activity, acting on polysaccharides"/>
    <property type="evidence" value="ECO:0007669"/>
    <property type="project" value="TreeGrafter"/>
</dbReference>
<dbReference type="InterPro" id="IPR006626">
    <property type="entry name" value="PbH1"/>
</dbReference>
<feature type="chain" id="PRO_5035203905" description="PKD domain-containing protein" evidence="4">
    <location>
        <begin position="28"/>
        <end position="878"/>
    </location>
</feature>
<sequence length="878" mass="88723">MRRTSSICTVLAALVAGVGLTAVPASAAPADLFVNNTVSCSDSGPGSQAQPLCTLAAAAAVVNPGQTVLTTGTFNERFTIARSGTPGSPITFRNASPDVEKYTALVGNNAGITIDGQHDVSVVGFRITMVVGPDPILAINQSARVTVDRVMIPGLNAGSVPGVRLTAVTDSTLRNVQTFRDLAPAISLDAATSGVVVTSAYLSTPGPKHSAGIEVYGSHNSVVRSAVTGAAGTGILVGATATDTVVAGNLVGSSRGLGIHNAGATGTAITNNTAYDNCSTGIRVSGASTGVSVQNNVVYGNGGPATPPCDPALVEKVGLGVYGAAVSGTTVDYNTVRASPNNPPYAWTNPVASLTAFRAASGQGAHDLDSADGSVNVDSGNAAAPGRLPVDYYGYAPEDDPDVPNTGAGAVSYVDRGARERIFGPSALFTAAGRTGRVVAVDASASVAGWVPIATYTFDFGDGTVVTQPGPVASHTYTRSAQFQITVTVQDINGLTSTLTRSHTPGDGYVPVGPVRVLDTRAAIGTAGTTPVAPGGTLTLDLADHNGVPADVTSVTMNVTVTGSTSSGFLSVYPHSGTLPDSSNLNWVAGQTVPNLVVASVTAGKVDIHNSSIGAVHVVADLVGYHSPGVGGSFRPLGPVRALDTREAAGAPVAPGGTLTLQVAGQNRVPATGVTAVTMNVTVTGPTANGFLTVYPDGQTMPNASNLNWTPGLTVPNLVVVPVVNGKVAFHNTSPGTVHLVADIVGYHTGGVGDVFHPRGPYRMLDTRSAIGTYPNGPGPVSPGGWIDLNLSHLTYEGATAAILNVTVTEPTRDGFLTVTGDFGQPKPNASNLNWRPGQTVPNLVVVPLNPANGTARFYNTSPGTVHVVADLVGFYGS</sequence>
<feature type="signal peptide" evidence="4">
    <location>
        <begin position="1"/>
        <end position="27"/>
    </location>
</feature>
<accession>A0A8J7KRY4</accession>
<dbReference type="Pfam" id="PF18911">
    <property type="entry name" value="PKD_4"/>
    <property type="match status" value="1"/>
</dbReference>
<dbReference type="PANTHER" id="PTHR40088">
    <property type="entry name" value="PECTATE LYASE (EUROFUNG)"/>
    <property type="match status" value="1"/>
</dbReference>
<dbReference type="InterPro" id="IPR000601">
    <property type="entry name" value="PKD_dom"/>
</dbReference>
<evidence type="ECO:0000259" key="5">
    <source>
        <dbReference type="PROSITE" id="PS50093"/>
    </source>
</evidence>
<dbReference type="GO" id="GO:0005576">
    <property type="term" value="C:extracellular region"/>
    <property type="evidence" value="ECO:0007669"/>
    <property type="project" value="UniProtKB-SubCell"/>
</dbReference>
<dbReference type="RefSeq" id="WP_197005713.1">
    <property type="nucleotide sequence ID" value="NZ_BONS01000011.1"/>
</dbReference>
<dbReference type="InterPro" id="IPR013783">
    <property type="entry name" value="Ig-like_fold"/>
</dbReference>
<dbReference type="InterPro" id="IPR035986">
    <property type="entry name" value="PKD_dom_sf"/>
</dbReference>
<dbReference type="InterPro" id="IPR012334">
    <property type="entry name" value="Pectin_lyas_fold"/>
</dbReference>
<keyword evidence="7" id="KW-1185">Reference proteome</keyword>
<organism evidence="6 7">
    <name type="scientific">Longispora fulva</name>
    <dbReference type="NCBI Taxonomy" id="619741"/>
    <lineage>
        <taxon>Bacteria</taxon>
        <taxon>Bacillati</taxon>
        <taxon>Actinomycetota</taxon>
        <taxon>Actinomycetes</taxon>
        <taxon>Micromonosporales</taxon>
        <taxon>Micromonosporaceae</taxon>
        <taxon>Longispora</taxon>
    </lineage>
</organism>
<feature type="domain" description="PKD" evidence="5">
    <location>
        <begin position="452"/>
        <end position="502"/>
    </location>
</feature>
<dbReference type="Gene3D" id="2.60.40.10">
    <property type="entry name" value="Immunoglobulins"/>
    <property type="match status" value="1"/>
</dbReference>
<dbReference type="Proteomes" id="UP000622552">
    <property type="component" value="Unassembled WGS sequence"/>
</dbReference>
<evidence type="ECO:0000256" key="2">
    <source>
        <dbReference type="ARBA" id="ARBA00022525"/>
    </source>
</evidence>